<keyword evidence="5 9" id="KW-0297">G-protein coupled receptor</keyword>
<keyword evidence="8 9" id="KW-0807">Transducer</keyword>
<dbReference type="Gene3D" id="1.20.1070.10">
    <property type="entry name" value="Rhodopsin 7-helix transmembrane proteins"/>
    <property type="match status" value="1"/>
</dbReference>
<dbReference type="PRINTS" id="PR00237">
    <property type="entry name" value="GPCRRHODOPSN"/>
</dbReference>
<feature type="transmembrane region" description="Helical" evidence="10">
    <location>
        <begin position="39"/>
        <end position="61"/>
    </location>
</feature>
<dbReference type="Pfam" id="PF00001">
    <property type="entry name" value="7tm_1"/>
    <property type="match status" value="1"/>
</dbReference>
<organism evidence="12 13">
    <name type="scientific">Aldrovandia affinis</name>
    <dbReference type="NCBI Taxonomy" id="143900"/>
    <lineage>
        <taxon>Eukaryota</taxon>
        <taxon>Metazoa</taxon>
        <taxon>Chordata</taxon>
        <taxon>Craniata</taxon>
        <taxon>Vertebrata</taxon>
        <taxon>Euteleostomi</taxon>
        <taxon>Actinopterygii</taxon>
        <taxon>Neopterygii</taxon>
        <taxon>Teleostei</taxon>
        <taxon>Notacanthiformes</taxon>
        <taxon>Halosauridae</taxon>
        <taxon>Aldrovandia</taxon>
    </lineage>
</organism>
<dbReference type="Proteomes" id="UP001221898">
    <property type="component" value="Unassembled WGS sequence"/>
</dbReference>
<dbReference type="PROSITE" id="PS00237">
    <property type="entry name" value="G_PROTEIN_RECEP_F1_1"/>
    <property type="match status" value="1"/>
</dbReference>
<keyword evidence="7 9" id="KW-0675">Receptor</keyword>
<keyword evidence="3 9" id="KW-0812">Transmembrane</keyword>
<reference evidence="12" key="1">
    <citation type="journal article" date="2023" name="Science">
        <title>Genome structures resolve the early diversification of teleost fishes.</title>
        <authorList>
            <person name="Parey E."/>
            <person name="Louis A."/>
            <person name="Montfort J."/>
            <person name="Bouchez O."/>
            <person name="Roques C."/>
            <person name="Iampietro C."/>
            <person name="Lluch J."/>
            <person name="Castinel A."/>
            <person name="Donnadieu C."/>
            <person name="Desvignes T."/>
            <person name="Floi Bucao C."/>
            <person name="Jouanno E."/>
            <person name="Wen M."/>
            <person name="Mejri S."/>
            <person name="Dirks R."/>
            <person name="Jansen H."/>
            <person name="Henkel C."/>
            <person name="Chen W.J."/>
            <person name="Zahm M."/>
            <person name="Cabau C."/>
            <person name="Klopp C."/>
            <person name="Thompson A.W."/>
            <person name="Robinson-Rechavi M."/>
            <person name="Braasch I."/>
            <person name="Lecointre G."/>
            <person name="Bobe J."/>
            <person name="Postlethwait J.H."/>
            <person name="Berthelot C."/>
            <person name="Roest Crollius H."/>
            <person name="Guiguen Y."/>
        </authorList>
    </citation>
    <scope>NUCLEOTIDE SEQUENCE</scope>
    <source>
        <strain evidence="12">NC1722</strain>
    </source>
</reference>
<dbReference type="InterPro" id="IPR000276">
    <property type="entry name" value="GPCR_Rhodpsn"/>
</dbReference>
<accession>A0AAD7R8C9</accession>
<evidence type="ECO:0000256" key="3">
    <source>
        <dbReference type="ARBA" id="ARBA00022692"/>
    </source>
</evidence>
<evidence type="ECO:0000256" key="6">
    <source>
        <dbReference type="ARBA" id="ARBA00023136"/>
    </source>
</evidence>
<dbReference type="PANTHER" id="PTHR24248">
    <property type="entry name" value="ADRENERGIC RECEPTOR-RELATED G-PROTEIN COUPLED RECEPTOR"/>
    <property type="match status" value="1"/>
</dbReference>
<feature type="domain" description="G-protein coupled receptors family 1 profile" evidence="11">
    <location>
        <begin position="55"/>
        <end position="324"/>
    </location>
</feature>
<protein>
    <recommendedName>
        <fullName evidence="11">G-protein coupled receptors family 1 profile domain-containing protein</fullName>
    </recommendedName>
</protein>
<dbReference type="SUPFAM" id="SSF81321">
    <property type="entry name" value="Family A G protein-coupled receptor-like"/>
    <property type="match status" value="1"/>
</dbReference>
<dbReference type="GO" id="GO:0005886">
    <property type="term" value="C:plasma membrane"/>
    <property type="evidence" value="ECO:0007669"/>
    <property type="project" value="UniProtKB-SubCell"/>
</dbReference>
<evidence type="ECO:0000259" key="11">
    <source>
        <dbReference type="PROSITE" id="PS50262"/>
    </source>
</evidence>
<evidence type="ECO:0000313" key="13">
    <source>
        <dbReference type="Proteomes" id="UP001221898"/>
    </source>
</evidence>
<evidence type="ECO:0000313" key="12">
    <source>
        <dbReference type="EMBL" id="KAJ8367726.1"/>
    </source>
</evidence>
<evidence type="ECO:0000256" key="5">
    <source>
        <dbReference type="ARBA" id="ARBA00023040"/>
    </source>
</evidence>
<keyword evidence="13" id="KW-1185">Reference proteome</keyword>
<sequence>MDWLPAHAPRAPNATAGTAPPLAGERAAVVAPPLAAERAAVVALLAGLALLTAVLNAGVMATICLTRKLRLPAYYLICSLAFADLLVAVLVMPPSVAYVALGAWPLGRTACEAWLSVDMTCCTCSILHLCAIALDRYCSITAPARYQRTARRAGAMVAGVWTLSALIAVPPLFWRRSHGDPGPAPDSHCVIGHEHLGYTLYSVFGAFYARWPSCWGCTAASTPRPRPCTARGPPAPGPELPLLRLPAGPAAVGTAPWRERLRSSRERRAARTLGLILGAFVLCWLPFFLKELLVGLRLLRDSATLSSALTWLGYVNSLVNPLLYTSFNEDFQRAFRTMLGRRGRG</sequence>
<gene>
    <name evidence="12" type="ORF">AAFF_G00310940</name>
</gene>
<evidence type="ECO:0000256" key="8">
    <source>
        <dbReference type="ARBA" id="ARBA00023224"/>
    </source>
</evidence>
<keyword evidence="4 10" id="KW-1133">Transmembrane helix</keyword>
<feature type="transmembrane region" description="Helical" evidence="10">
    <location>
        <begin position="155"/>
        <end position="174"/>
    </location>
</feature>
<feature type="transmembrane region" description="Helical" evidence="10">
    <location>
        <begin position="309"/>
        <end position="327"/>
    </location>
</feature>
<dbReference type="EMBL" id="JAINUG010000454">
    <property type="protein sequence ID" value="KAJ8367726.1"/>
    <property type="molecule type" value="Genomic_DNA"/>
</dbReference>
<evidence type="ECO:0000256" key="7">
    <source>
        <dbReference type="ARBA" id="ARBA00023170"/>
    </source>
</evidence>
<name>A0AAD7R8C9_9TELE</name>
<feature type="transmembrane region" description="Helical" evidence="10">
    <location>
        <begin position="113"/>
        <end position="134"/>
    </location>
</feature>
<evidence type="ECO:0000256" key="4">
    <source>
        <dbReference type="ARBA" id="ARBA00022989"/>
    </source>
</evidence>
<dbReference type="InterPro" id="IPR017452">
    <property type="entry name" value="GPCR_Rhodpsn_7TM"/>
</dbReference>
<comment type="similarity">
    <text evidence="9">Belongs to the G-protein coupled receptor 1 family.</text>
</comment>
<dbReference type="PROSITE" id="PS50262">
    <property type="entry name" value="G_PROTEIN_RECEP_F1_2"/>
    <property type="match status" value="1"/>
</dbReference>
<proteinExistence type="inferred from homology"/>
<dbReference type="GO" id="GO:0071875">
    <property type="term" value="P:adrenergic receptor signaling pathway"/>
    <property type="evidence" value="ECO:0007669"/>
    <property type="project" value="UniProtKB-ARBA"/>
</dbReference>
<evidence type="ECO:0000256" key="10">
    <source>
        <dbReference type="SAM" id="Phobius"/>
    </source>
</evidence>
<dbReference type="AlphaFoldDB" id="A0AAD7R8C9"/>
<comment type="subcellular location">
    <subcellularLocation>
        <location evidence="1">Cell membrane</location>
        <topology evidence="1">Multi-pass membrane protein</topology>
    </subcellularLocation>
</comment>
<feature type="transmembrane region" description="Helical" evidence="10">
    <location>
        <begin position="73"/>
        <end position="93"/>
    </location>
</feature>
<comment type="caution">
    <text evidence="12">The sequence shown here is derived from an EMBL/GenBank/DDBJ whole genome shotgun (WGS) entry which is preliminary data.</text>
</comment>
<keyword evidence="6 10" id="KW-0472">Membrane</keyword>
<evidence type="ECO:0000256" key="1">
    <source>
        <dbReference type="ARBA" id="ARBA00004651"/>
    </source>
</evidence>
<dbReference type="PANTHER" id="PTHR24248:SF191">
    <property type="entry name" value="5-HYDROXYTRYPTAMINE RECEPTOR 1A"/>
    <property type="match status" value="1"/>
</dbReference>
<dbReference type="SMART" id="SM01381">
    <property type="entry name" value="7TM_GPCR_Srsx"/>
    <property type="match status" value="1"/>
</dbReference>
<dbReference type="GO" id="GO:0004930">
    <property type="term" value="F:G protein-coupled receptor activity"/>
    <property type="evidence" value="ECO:0007669"/>
    <property type="project" value="UniProtKB-KW"/>
</dbReference>
<feature type="transmembrane region" description="Helical" evidence="10">
    <location>
        <begin position="269"/>
        <end position="289"/>
    </location>
</feature>
<evidence type="ECO:0000256" key="2">
    <source>
        <dbReference type="ARBA" id="ARBA00022475"/>
    </source>
</evidence>
<keyword evidence="2" id="KW-1003">Cell membrane</keyword>
<evidence type="ECO:0000256" key="9">
    <source>
        <dbReference type="RuleBase" id="RU000688"/>
    </source>
</evidence>